<reference evidence="3 4" key="1">
    <citation type="submission" date="2019-03" db="EMBL/GenBank/DDBJ databases">
        <title>Diversity of the mouse oral microbiome.</title>
        <authorList>
            <person name="Joseph S."/>
            <person name="Aduse-Opoku J."/>
            <person name="Curtis M."/>
            <person name="Wade W."/>
            <person name="Hashim A."/>
        </authorList>
    </citation>
    <scope>NUCLEOTIDE SEQUENCE [LARGE SCALE GENOMIC DNA]</scope>
    <source>
        <strain evidence="4">irhom_31</strain>
    </source>
</reference>
<name>A0A4Y9F492_9MICC</name>
<dbReference type="GO" id="GO:0016787">
    <property type="term" value="F:hydrolase activity"/>
    <property type="evidence" value="ECO:0007669"/>
    <property type="project" value="UniProtKB-KW"/>
</dbReference>
<dbReference type="OrthoDB" id="3252468at2"/>
<evidence type="ECO:0000313" key="3">
    <source>
        <dbReference type="EMBL" id="TFU22809.1"/>
    </source>
</evidence>
<dbReference type="AlphaFoldDB" id="A0A4Y9F492"/>
<dbReference type="InterPro" id="IPR000073">
    <property type="entry name" value="AB_hydrolase_1"/>
</dbReference>
<organism evidence="3 4">
    <name type="scientific">Rothia nasimurium</name>
    <dbReference type="NCBI Taxonomy" id="85336"/>
    <lineage>
        <taxon>Bacteria</taxon>
        <taxon>Bacillati</taxon>
        <taxon>Actinomycetota</taxon>
        <taxon>Actinomycetes</taxon>
        <taxon>Micrococcales</taxon>
        <taxon>Micrococcaceae</taxon>
        <taxon>Rothia</taxon>
    </lineage>
</organism>
<dbReference type="RefSeq" id="WP_135012032.1">
    <property type="nucleotide sequence ID" value="NZ_JADGLK010000013.1"/>
</dbReference>
<dbReference type="EMBL" id="SPQC01000013">
    <property type="protein sequence ID" value="TFU22809.1"/>
    <property type="molecule type" value="Genomic_DNA"/>
</dbReference>
<evidence type="ECO:0000313" key="4">
    <source>
        <dbReference type="Proteomes" id="UP000297951"/>
    </source>
</evidence>
<accession>A0A4Y9F492</accession>
<sequence length="141" mass="15638">MSLATDPSFAPVLESHQLWGVANYMGTSQVARDMELLRSLAGGERLDYLGYSYGTMLGATYATLFPEKAGRLVLDSAENAQWGPDPQLRPDGSRIESCGCPGRALLRPHHLRRYSRDLPFHQRARDARLPEVPDRQAPGSQ</sequence>
<dbReference type="InterPro" id="IPR029058">
    <property type="entry name" value="AB_hydrolase_fold"/>
</dbReference>
<feature type="region of interest" description="Disordered" evidence="1">
    <location>
        <begin position="117"/>
        <end position="141"/>
    </location>
</feature>
<dbReference type="Proteomes" id="UP000297951">
    <property type="component" value="Unassembled WGS sequence"/>
</dbReference>
<evidence type="ECO:0000259" key="2">
    <source>
        <dbReference type="Pfam" id="PF00561"/>
    </source>
</evidence>
<comment type="caution">
    <text evidence="3">The sequence shown here is derived from an EMBL/GenBank/DDBJ whole genome shotgun (WGS) entry which is preliminary data.</text>
</comment>
<proteinExistence type="predicted"/>
<gene>
    <name evidence="3" type="ORF">E4U03_04865</name>
</gene>
<dbReference type="Pfam" id="PF00561">
    <property type="entry name" value="Abhydrolase_1"/>
    <property type="match status" value="1"/>
</dbReference>
<feature type="compositionally biased region" description="Basic and acidic residues" evidence="1">
    <location>
        <begin position="117"/>
        <end position="134"/>
    </location>
</feature>
<feature type="domain" description="AB hydrolase-1" evidence="2">
    <location>
        <begin position="26"/>
        <end position="83"/>
    </location>
</feature>
<dbReference type="SUPFAM" id="SSF53474">
    <property type="entry name" value="alpha/beta-Hydrolases"/>
    <property type="match status" value="1"/>
</dbReference>
<protein>
    <submittedName>
        <fullName evidence="3">Alpha/beta fold hydrolase</fullName>
    </submittedName>
</protein>
<evidence type="ECO:0000256" key="1">
    <source>
        <dbReference type="SAM" id="MobiDB-lite"/>
    </source>
</evidence>
<keyword evidence="3" id="KW-0378">Hydrolase</keyword>
<dbReference type="Gene3D" id="3.40.50.1820">
    <property type="entry name" value="alpha/beta hydrolase"/>
    <property type="match status" value="1"/>
</dbReference>